<dbReference type="GO" id="GO:0016491">
    <property type="term" value="F:oxidoreductase activity"/>
    <property type="evidence" value="ECO:0007669"/>
    <property type="project" value="UniProtKB-KW"/>
</dbReference>
<gene>
    <name evidence="5" type="primary">yhdN</name>
    <name evidence="5" type="ORF">NCTC12112_02586</name>
</gene>
<dbReference type="PRINTS" id="PR00069">
    <property type="entry name" value="ALDKETRDTASE"/>
</dbReference>
<dbReference type="RefSeq" id="WP_005980821.1">
    <property type="nucleotide sequence ID" value="NZ_CABKNW010000005.1"/>
</dbReference>
<dbReference type="InterPro" id="IPR036812">
    <property type="entry name" value="NAD(P)_OxRdtase_dom_sf"/>
</dbReference>
<feature type="active site" description="Proton donor" evidence="1">
    <location>
        <position position="54"/>
    </location>
</feature>
<evidence type="ECO:0000313" key="5">
    <source>
        <dbReference type="EMBL" id="SQJ11121.1"/>
    </source>
</evidence>
<dbReference type="CDD" id="cd19138">
    <property type="entry name" value="AKR_YeaE"/>
    <property type="match status" value="1"/>
</dbReference>
<evidence type="ECO:0000256" key="3">
    <source>
        <dbReference type="PIRSR" id="PIRSR000097-3"/>
    </source>
</evidence>
<reference evidence="5 6" key="1">
    <citation type="submission" date="2018-06" db="EMBL/GenBank/DDBJ databases">
        <authorList>
            <consortium name="Pathogen Informatics"/>
            <person name="Doyle S."/>
        </authorList>
    </citation>
    <scope>NUCLEOTIDE SEQUENCE [LARGE SCALE GENOMIC DNA]</scope>
    <source>
        <strain evidence="5 6">NCTC12112</strain>
    </source>
</reference>
<dbReference type="PANTHER" id="PTHR43638:SF3">
    <property type="entry name" value="ALDEHYDE REDUCTASE"/>
    <property type="match status" value="1"/>
</dbReference>
<dbReference type="Gene3D" id="3.20.20.100">
    <property type="entry name" value="NADP-dependent oxidoreductase domain"/>
    <property type="match status" value="1"/>
</dbReference>
<proteinExistence type="predicted"/>
<dbReference type="EMBL" id="LS483487">
    <property type="protein sequence ID" value="SQJ11121.1"/>
    <property type="molecule type" value="Genomic_DNA"/>
</dbReference>
<name>A0AAX2JDB3_9FUSO</name>
<evidence type="ECO:0000256" key="1">
    <source>
        <dbReference type="PIRSR" id="PIRSR000097-1"/>
    </source>
</evidence>
<feature type="binding site" evidence="2">
    <location>
        <position position="113"/>
    </location>
    <ligand>
        <name>substrate</name>
    </ligand>
</feature>
<dbReference type="EC" id="1.1.1.-" evidence="5"/>
<dbReference type="PANTHER" id="PTHR43638">
    <property type="entry name" value="OXIDOREDUCTASE, ALDO/KETO REDUCTASE FAMILY PROTEIN"/>
    <property type="match status" value="1"/>
</dbReference>
<evidence type="ECO:0000313" key="6">
    <source>
        <dbReference type="Proteomes" id="UP000249008"/>
    </source>
</evidence>
<dbReference type="KEGG" id="ful:C4N20_03515"/>
<dbReference type="Pfam" id="PF00248">
    <property type="entry name" value="Aldo_ket_red"/>
    <property type="match status" value="1"/>
</dbReference>
<dbReference type="AlphaFoldDB" id="A0AAX2JDB3"/>
<dbReference type="Proteomes" id="UP000249008">
    <property type="component" value="Chromosome 1"/>
</dbReference>
<dbReference type="InterPro" id="IPR023210">
    <property type="entry name" value="NADP_OxRdtase_dom"/>
</dbReference>
<keyword evidence="5" id="KW-0560">Oxidoreductase</keyword>
<accession>A0AAX2JDB3</accession>
<dbReference type="GeneID" id="78453864"/>
<dbReference type="SUPFAM" id="SSF51430">
    <property type="entry name" value="NAD(P)-linked oxidoreductase"/>
    <property type="match status" value="1"/>
</dbReference>
<dbReference type="InterPro" id="IPR020471">
    <property type="entry name" value="AKR"/>
</dbReference>
<sequence length="284" mass="32098">MRKKIMLPDGIITGNLGIGTWYMGDSSSARKEEIECIRYAIDNGVNLIDTAEMYGNGNSEYLVGEAIKGYDRDSLFIVSKVLPSNAGRNRIFQSCENTLKRLGTDYLDMYLLHWRGIVPLDETIECMEELKASGKIKRWGVSNMDIDDMFEITHAAKGDQCQVNQVLYHLGSRGIEYSLKPFTDSRNIPTMAYCPLAQGGRLKDKLLRSKSVAKISEKYGISPIQVLLCFTLSQENMISIPKASKLKHMKENIQCLDIKLDEEDMKLLNSEFPAPNRKIPLDIE</sequence>
<dbReference type="PIRSF" id="PIRSF000097">
    <property type="entry name" value="AKR"/>
    <property type="match status" value="1"/>
</dbReference>
<feature type="domain" description="NADP-dependent oxidoreductase" evidence="4">
    <location>
        <begin position="16"/>
        <end position="269"/>
    </location>
</feature>
<feature type="site" description="Lowers pKa of active site Tyr" evidence="3">
    <location>
        <position position="80"/>
    </location>
</feature>
<evidence type="ECO:0000256" key="2">
    <source>
        <dbReference type="PIRSR" id="PIRSR000097-2"/>
    </source>
</evidence>
<protein>
    <submittedName>
        <fullName evidence="5">General stress protein 69</fullName>
        <ecNumber evidence="5">1.1.1.-</ecNumber>
    </submittedName>
</protein>
<organism evidence="5 6">
    <name type="scientific">Fusobacterium ulcerans</name>
    <dbReference type="NCBI Taxonomy" id="861"/>
    <lineage>
        <taxon>Bacteria</taxon>
        <taxon>Fusobacteriati</taxon>
        <taxon>Fusobacteriota</taxon>
        <taxon>Fusobacteriia</taxon>
        <taxon>Fusobacteriales</taxon>
        <taxon>Fusobacteriaceae</taxon>
        <taxon>Fusobacterium</taxon>
    </lineage>
</organism>
<evidence type="ECO:0000259" key="4">
    <source>
        <dbReference type="Pfam" id="PF00248"/>
    </source>
</evidence>